<dbReference type="Proteomes" id="UP000075885">
    <property type="component" value="Unassembled WGS sequence"/>
</dbReference>
<feature type="compositionally biased region" description="Basic and acidic residues" evidence="1">
    <location>
        <begin position="160"/>
        <end position="171"/>
    </location>
</feature>
<evidence type="ECO:0000313" key="2">
    <source>
        <dbReference type="EnsemblMetazoa" id="AEPI014390-PA"/>
    </source>
</evidence>
<dbReference type="VEuPathDB" id="VectorBase:AEPI014390"/>
<name>A0A182PYJ2_9DIPT</name>
<feature type="region of interest" description="Disordered" evidence="1">
    <location>
        <begin position="139"/>
        <end position="171"/>
    </location>
</feature>
<organism evidence="2 3">
    <name type="scientific">Anopheles epiroticus</name>
    <dbReference type="NCBI Taxonomy" id="199890"/>
    <lineage>
        <taxon>Eukaryota</taxon>
        <taxon>Metazoa</taxon>
        <taxon>Ecdysozoa</taxon>
        <taxon>Arthropoda</taxon>
        <taxon>Hexapoda</taxon>
        <taxon>Insecta</taxon>
        <taxon>Pterygota</taxon>
        <taxon>Neoptera</taxon>
        <taxon>Endopterygota</taxon>
        <taxon>Diptera</taxon>
        <taxon>Nematocera</taxon>
        <taxon>Culicoidea</taxon>
        <taxon>Culicidae</taxon>
        <taxon>Anophelinae</taxon>
        <taxon>Anopheles</taxon>
    </lineage>
</organism>
<proteinExistence type="predicted"/>
<dbReference type="EnsemblMetazoa" id="AEPI014390-RA">
    <property type="protein sequence ID" value="AEPI014390-PA"/>
    <property type="gene ID" value="AEPI014390"/>
</dbReference>
<feature type="region of interest" description="Disordered" evidence="1">
    <location>
        <begin position="54"/>
        <end position="75"/>
    </location>
</feature>
<evidence type="ECO:0000256" key="1">
    <source>
        <dbReference type="SAM" id="MobiDB-lite"/>
    </source>
</evidence>
<dbReference type="AlphaFoldDB" id="A0A182PYJ2"/>
<evidence type="ECO:0000313" key="3">
    <source>
        <dbReference type="Proteomes" id="UP000075885"/>
    </source>
</evidence>
<protein>
    <submittedName>
        <fullName evidence="2">Uncharacterized protein</fullName>
    </submittedName>
</protein>
<reference evidence="2" key="2">
    <citation type="submission" date="2020-05" db="UniProtKB">
        <authorList>
            <consortium name="EnsemblMetazoa"/>
        </authorList>
    </citation>
    <scope>IDENTIFICATION</scope>
    <source>
        <strain evidence="2">Epiroticus2</strain>
    </source>
</reference>
<sequence length="171" mass="18264">MSFFVAAASRGCEEADILLAGLCSCGLLFGGSFLNSDIAIRFETWSRVTELLREPDPPHPPPAAPAFKSSAERSFRRRGRVANLSTPLGRLIGEPAVALPPSSDKGPMRVLMDIPPSGATELARMERGVVLPPLQLTPPFPPTDGHRPSSVGVPSGVRPRVMDGVRDTVTR</sequence>
<keyword evidence="3" id="KW-1185">Reference proteome</keyword>
<accession>A0A182PYJ2</accession>
<reference evidence="3" key="1">
    <citation type="submission" date="2013-03" db="EMBL/GenBank/DDBJ databases">
        <title>The Genome Sequence of Anopheles epiroticus epiroticus2.</title>
        <authorList>
            <consortium name="The Broad Institute Genomics Platform"/>
            <person name="Neafsey D.E."/>
            <person name="Howell P."/>
            <person name="Walker B."/>
            <person name="Young S.K."/>
            <person name="Zeng Q."/>
            <person name="Gargeya S."/>
            <person name="Fitzgerald M."/>
            <person name="Haas B."/>
            <person name="Abouelleil A."/>
            <person name="Allen A.W."/>
            <person name="Alvarado L."/>
            <person name="Arachchi H.M."/>
            <person name="Berlin A.M."/>
            <person name="Chapman S.B."/>
            <person name="Gainer-Dewar J."/>
            <person name="Goldberg J."/>
            <person name="Griggs A."/>
            <person name="Gujja S."/>
            <person name="Hansen M."/>
            <person name="Howarth C."/>
            <person name="Imamovic A."/>
            <person name="Ireland A."/>
            <person name="Larimer J."/>
            <person name="McCowan C."/>
            <person name="Murphy C."/>
            <person name="Pearson M."/>
            <person name="Poon T.W."/>
            <person name="Priest M."/>
            <person name="Roberts A."/>
            <person name="Saif S."/>
            <person name="Shea T."/>
            <person name="Sisk P."/>
            <person name="Sykes S."/>
            <person name="Wortman J."/>
            <person name="Nusbaum C."/>
            <person name="Birren B."/>
        </authorList>
    </citation>
    <scope>NUCLEOTIDE SEQUENCE [LARGE SCALE GENOMIC DNA]</scope>
    <source>
        <strain evidence="3">Epiroticus2</strain>
    </source>
</reference>